<accession>A0AAD5X9V5</accession>
<gene>
    <name evidence="2" type="ORF">HK100_010354</name>
</gene>
<organism evidence="2 3">
    <name type="scientific">Physocladia obscura</name>
    <dbReference type="NCBI Taxonomy" id="109957"/>
    <lineage>
        <taxon>Eukaryota</taxon>
        <taxon>Fungi</taxon>
        <taxon>Fungi incertae sedis</taxon>
        <taxon>Chytridiomycota</taxon>
        <taxon>Chytridiomycota incertae sedis</taxon>
        <taxon>Chytridiomycetes</taxon>
        <taxon>Chytridiales</taxon>
        <taxon>Chytriomycetaceae</taxon>
        <taxon>Physocladia</taxon>
    </lineage>
</organism>
<dbReference type="AlphaFoldDB" id="A0AAD5X9V5"/>
<dbReference type="SUPFAM" id="SSF55729">
    <property type="entry name" value="Acyl-CoA N-acyltransferases (Nat)"/>
    <property type="match status" value="1"/>
</dbReference>
<dbReference type="GO" id="GO:0016747">
    <property type="term" value="F:acyltransferase activity, transferring groups other than amino-acyl groups"/>
    <property type="evidence" value="ECO:0007669"/>
    <property type="project" value="InterPro"/>
</dbReference>
<dbReference type="InterPro" id="IPR052523">
    <property type="entry name" value="Trichothecene_AcTrans"/>
</dbReference>
<reference evidence="2" key="1">
    <citation type="submission" date="2020-05" db="EMBL/GenBank/DDBJ databases">
        <title>Phylogenomic resolution of chytrid fungi.</title>
        <authorList>
            <person name="Stajich J.E."/>
            <person name="Amses K."/>
            <person name="Simmons R."/>
            <person name="Seto K."/>
            <person name="Myers J."/>
            <person name="Bonds A."/>
            <person name="Quandt C.A."/>
            <person name="Barry K."/>
            <person name="Liu P."/>
            <person name="Grigoriev I."/>
            <person name="Longcore J.E."/>
            <person name="James T.Y."/>
        </authorList>
    </citation>
    <scope>NUCLEOTIDE SEQUENCE</scope>
    <source>
        <strain evidence="2">JEL0513</strain>
    </source>
</reference>
<dbReference type="Gene3D" id="3.40.630.30">
    <property type="match status" value="1"/>
</dbReference>
<sequence>MTFTVSVCSVNDGNGLARTNMSAYWQDVNWRLMWEDKSLEYVTKQNAKRWPRNLTIDSRKRHLKAVNSQTGQIVGYVRFILPETLSDEWLEAKVPQPTEQEAADYLALYISADYAYSNITDHMDEPVTEMKNIWFSKKNYIVLDHLAVHPEYQRRGIATMLLRPGLSFAEKTGFDVFALATEIGAATYLKLGFTVLETLVQDYTSLGGVDNYKWAVVEHKSGQIDDEGTNK</sequence>
<evidence type="ECO:0000313" key="3">
    <source>
        <dbReference type="Proteomes" id="UP001211907"/>
    </source>
</evidence>
<keyword evidence="3" id="KW-1185">Reference proteome</keyword>
<evidence type="ECO:0000313" key="2">
    <source>
        <dbReference type="EMBL" id="KAJ3079682.1"/>
    </source>
</evidence>
<dbReference type="Proteomes" id="UP001211907">
    <property type="component" value="Unassembled WGS sequence"/>
</dbReference>
<dbReference type="CDD" id="cd04301">
    <property type="entry name" value="NAT_SF"/>
    <property type="match status" value="1"/>
</dbReference>
<dbReference type="PANTHER" id="PTHR42791:SF2">
    <property type="entry name" value="N-ACETYLTRANSFERASE DOMAIN-CONTAINING PROTEIN"/>
    <property type="match status" value="1"/>
</dbReference>
<dbReference type="InterPro" id="IPR016181">
    <property type="entry name" value="Acyl_CoA_acyltransferase"/>
</dbReference>
<proteinExistence type="predicted"/>
<name>A0AAD5X9V5_9FUNG</name>
<dbReference type="Pfam" id="PF00583">
    <property type="entry name" value="Acetyltransf_1"/>
    <property type="match status" value="1"/>
</dbReference>
<dbReference type="PROSITE" id="PS51186">
    <property type="entry name" value="GNAT"/>
    <property type="match status" value="1"/>
</dbReference>
<dbReference type="InterPro" id="IPR000182">
    <property type="entry name" value="GNAT_dom"/>
</dbReference>
<dbReference type="EMBL" id="JADGJH010005680">
    <property type="protein sequence ID" value="KAJ3079682.1"/>
    <property type="molecule type" value="Genomic_DNA"/>
</dbReference>
<feature type="domain" description="N-acetyltransferase" evidence="1">
    <location>
        <begin position="78"/>
        <end position="216"/>
    </location>
</feature>
<comment type="caution">
    <text evidence="2">The sequence shown here is derived from an EMBL/GenBank/DDBJ whole genome shotgun (WGS) entry which is preliminary data.</text>
</comment>
<evidence type="ECO:0000259" key="1">
    <source>
        <dbReference type="PROSITE" id="PS51186"/>
    </source>
</evidence>
<protein>
    <recommendedName>
        <fullName evidence="1">N-acetyltransferase domain-containing protein</fullName>
    </recommendedName>
</protein>
<dbReference type="PANTHER" id="PTHR42791">
    <property type="entry name" value="GNAT FAMILY ACETYLTRANSFERASE"/>
    <property type="match status" value="1"/>
</dbReference>